<name>A0ABP9PKU9_9ACTN</name>
<proteinExistence type="predicted"/>
<gene>
    <name evidence="1" type="ORF">GCM10023340_22070</name>
</gene>
<reference evidence="2" key="1">
    <citation type="journal article" date="2019" name="Int. J. Syst. Evol. Microbiol.">
        <title>The Global Catalogue of Microorganisms (GCM) 10K type strain sequencing project: providing services to taxonomists for standard genome sequencing and annotation.</title>
        <authorList>
            <consortium name="The Broad Institute Genomics Platform"/>
            <consortium name="The Broad Institute Genome Sequencing Center for Infectious Disease"/>
            <person name="Wu L."/>
            <person name="Ma J."/>
        </authorList>
    </citation>
    <scope>NUCLEOTIDE SEQUENCE [LARGE SCALE GENOMIC DNA]</scope>
    <source>
        <strain evidence="2">JCM 18459</strain>
    </source>
</reference>
<evidence type="ECO:0000313" key="2">
    <source>
        <dbReference type="Proteomes" id="UP001500221"/>
    </source>
</evidence>
<evidence type="ECO:0008006" key="3">
    <source>
        <dbReference type="Google" id="ProtNLM"/>
    </source>
</evidence>
<organism evidence="1 2">
    <name type="scientific">Nocardioides marinquilinus</name>
    <dbReference type="NCBI Taxonomy" id="1210400"/>
    <lineage>
        <taxon>Bacteria</taxon>
        <taxon>Bacillati</taxon>
        <taxon>Actinomycetota</taxon>
        <taxon>Actinomycetes</taxon>
        <taxon>Propionibacteriales</taxon>
        <taxon>Nocardioidaceae</taxon>
        <taxon>Nocardioides</taxon>
    </lineage>
</organism>
<dbReference type="Proteomes" id="UP001500221">
    <property type="component" value="Unassembled WGS sequence"/>
</dbReference>
<dbReference type="InterPro" id="IPR011044">
    <property type="entry name" value="Quino_amine_DH_bsu"/>
</dbReference>
<evidence type="ECO:0000313" key="1">
    <source>
        <dbReference type="EMBL" id="GAA5148337.1"/>
    </source>
</evidence>
<dbReference type="SUPFAM" id="SSF50969">
    <property type="entry name" value="YVTN repeat-like/Quinoprotein amine dehydrogenase"/>
    <property type="match status" value="1"/>
</dbReference>
<keyword evidence="2" id="KW-1185">Reference proteome</keyword>
<accession>A0ABP9PKU9</accession>
<protein>
    <recommendedName>
        <fullName evidence="3">WD40 repeat domain-containing protein</fullName>
    </recommendedName>
</protein>
<dbReference type="EMBL" id="BAABKG010000002">
    <property type="protein sequence ID" value="GAA5148337.1"/>
    <property type="molecule type" value="Genomic_DNA"/>
</dbReference>
<sequence>MLEIKPAKLDRGPDAQVPRMSGRTVVDGDRRVQVEGRRPVLLGRSGSAYVVVSRIDGRWTTQRVAPGRPARTLLRGAFPESLLLSDDGAHLVYNQFTTRRKTVVDVRSARTGKLVDGTVFTGYVDVLGMDGGRLVLGGDDIGTRTWNVPAGASRRISPLRGYDVDFAGDRLAVYTGDPYEGGCTRVLRLSRPGTVLWRSCDERVDSFSPQGRRMVTVGILADGLGPNTLWERATRGRLFARYEVAGWFGGVQWENDSDFVVEAAGRKQMALVRCSGGVCDRASALRPTPSY</sequence>
<comment type="caution">
    <text evidence="1">The sequence shown here is derived from an EMBL/GenBank/DDBJ whole genome shotgun (WGS) entry which is preliminary data.</text>
</comment>